<feature type="region of interest" description="Disordered" evidence="5">
    <location>
        <begin position="266"/>
        <end position="316"/>
    </location>
</feature>
<proteinExistence type="predicted"/>
<evidence type="ECO:0000256" key="3">
    <source>
        <dbReference type="ARBA" id="ARBA00022833"/>
    </source>
</evidence>
<evidence type="ECO:0000259" key="6">
    <source>
        <dbReference type="PROSITE" id="PS50112"/>
    </source>
</evidence>
<feature type="compositionally biased region" description="Basic and acidic residues" evidence="5">
    <location>
        <begin position="266"/>
        <end position="286"/>
    </location>
</feature>
<sequence>MAMAGAPPGMAGMPLAMDHNGLLDSMDVNMLSMDLDFSTGHEHEPTQSYNTPIAAQPPRTQATPANSHDAFAVQQPSVANNYSMSGIGAGPLPTGFGMQSQNPSGSTLTEFTKRRNWSQRVIEELRDLLHILTPDGRIIYVSPSCKTLTGWESQQLIGRVATDFIHQDDSGIFIREFNESIASQNPLRFFYRFRKPDGSFVIFESHGHGHFDQPAPSFAGANSFSFCRGFFMMARPYPIKNTSLLDSFLEHKIENERLTKRIAELKREEQDEQESQDRHWVKKTDGHSSVTPSVTDATRTNTGADTPNTYKGMPPPARPGISNTALTRQNLDEVLAASKPDSINDKMARYEGATHIDTIEMLTGLRYRDGERSQGISTGDTSPALIRGDAGIAILVDKDNRGSSDKKKKLKVADEYVCTDCGTLDSPEWRKGPNGPKTLCNACGSPTVIANAKQQR</sequence>
<evidence type="ECO:0000313" key="8">
    <source>
        <dbReference type="EMBL" id="KAL1624725.1"/>
    </source>
</evidence>
<feature type="domain" description="GATA-type" evidence="7">
    <location>
        <begin position="418"/>
        <end position="444"/>
    </location>
</feature>
<dbReference type="InterPro" id="IPR013655">
    <property type="entry name" value="PAS_fold_3"/>
</dbReference>
<comment type="caution">
    <text evidence="8">The sequence shown here is derived from an EMBL/GenBank/DDBJ whole genome shotgun (WGS) entry which is preliminary data.</text>
</comment>
<dbReference type="Pfam" id="PF00320">
    <property type="entry name" value="GATA"/>
    <property type="match status" value="1"/>
</dbReference>
<dbReference type="InterPro" id="IPR013088">
    <property type="entry name" value="Znf_NHR/GATA"/>
</dbReference>
<dbReference type="PANTHER" id="PTHR47255">
    <property type="entry name" value="GATA TRANSCRIPTION FACTOR 22-RELATED"/>
    <property type="match status" value="1"/>
</dbReference>
<dbReference type="SUPFAM" id="SSF55785">
    <property type="entry name" value="PYP-like sensor domain (PAS domain)"/>
    <property type="match status" value="1"/>
</dbReference>
<dbReference type="NCBIfam" id="TIGR00229">
    <property type="entry name" value="sensory_box"/>
    <property type="match status" value="1"/>
</dbReference>
<keyword evidence="3" id="KW-0862">Zinc</keyword>
<dbReference type="CDD" id="cd00130">
    <property type="entry name" value="PAS"/>
    <property type="match status" value="1"/>
</dbReference>
<dbReference type="SUPFAM" id="SSF57716">
    <property type="entry name" value="Glucocorticoid receptor-like (DNA-binding domain)"/>
    <property type="match status" value="1"/>
</dbReference>
<feature type="compositionally biased region" description="Polar residues" evidence="5">
    <location>
        <begin position="287"/>
        <end position="309"/>
    </location>
</feature>
<dbReference type="Pfam" id="PF08447">
    <property type="entry name" value="PAS_3"/>
    <property type="match status" value="1"/>
</dbReference>
<reference evidence="8 9" key="1">
    <citation type="submission" date="2024-02" db="EMBL/GenBank/DDBJ databases">
        <title>De novo assembly and annotation of 12 fungi associated with fruit tree decline syndrome in Ontario, Canada.</title>
        <authorList>
            <person name="Sulman M."/>
            <person name="Ellouze W."/>
            <person name="Ilyukhin E."/>
        </authorList>
    </citation>
    <scope>NUCLEOTIDE SEQUENCE [LARGE SCALE GENOMIC DNA]</scope>
    <source>
        <strain evidence="8 9">M1-105</strain>
    </source>
</reference>
<gene>
    <name evidence="8" type="primary">wc2</name>
    <name evidence="8" type="ORF">SLS56_007701</name>
</gene>
<dbReference type="Proteomes" id="UP001521116">
    <property type="component" value="Unassembled WGS sequence"/>
</dbReference>
<dbReference type="EMBL" id="JAJVDC020000103">
    <property type="protein sequence ID" value="KAL1624725.1"/>
    <property type="molecule type" value="Genomic_DNA"/>
</dbReference>
<evidence type="ECO:0000313" key="9">
    <source>
        <dbReference type="Proteomes" id="UP001521116"/>
    </source>
</evidence>
<feature type="compositionally biased region" description="Low complexity" evidence="5">
    <location>
        <begin position="51"/>
        <end position="64"/>
    </location>
</feature>
<evidence type="ECO:0000256" key="1">
    <source>
        <dbReference type="ARBA" id="ARBA00022723"/>
    </source>
</evidence>
<feature type="domain" description="PAS" evidence="6">
    <location>
        <begin position="114"/>
        <end position="184"/>
    </location>
</feature>
<keyword evidence="2 4" id="KW-0863">Zinc-finger</keyword>
<dbReference type="InterPro" id="IPR000679">
    <property type="entry name" value="Znf_GATA"/>
</dbReference>
<dbReference type="InterPro" id="IPR000014">
    <property type="entry name" value="PAS"/>
</dbReference>
<dbReference type="SMART" id="SM00401">
    <property type="entry name" value="ZnF_GATA"/>
    <property type="match status" value="1"/>
</dbReference>
<evidence type="ECO:0000259" key="7">
    <source>
        <dbReference type="PROSITE" id="PS50114"/>
    </source>
</evidence>
<feature type="region of interest" description="Disordered" evidence="5">
    <location>
        <begin position="38"/>
        <end position="64"/>
    </location>
</feature>
<protein>
    <submittedName>
        <fullName evidence="8">White collar 2 type of transcription factor</fullName>
    </submittedName>
</protein>
<evidence type="ECO:0000256" key="5">
    <source>
        <dbReference type="SAM" id="MobiDB-lite"/>
    </source>
</evidence>
<organism evidence="8 9">
    <name type="scientific">Neofusicoccum ribis</name>
    <dbReference type="NCBI Taxonomy" id="45134"/>
    <lineage>
        <taxon>Eukaryota</taxon>
        <taxon>Fungi</taxon>
        <taxon>Dikarya</taxon>
        <taxon>Ascomycota</taxon>
        <taxon>Pezizomycotina</taxon>
        <taxon>Dothideomycetes</taxon>
        <taxon>Dothideomycetes incertae sedis</taxon>
        <taxon>Botryosphaeriales</taxon>
        <taxon>Botryosphaeriaceae</taxon>
        <taxon>Neofusicoccum</taxon>
    </lineage>
</organism>
<dbReference type="InterPro" id="IPR035965">
    <property type="entry name" value="PAS-like_dom_sf"/>
</dbReference>
<dbReference type="PROSITE" id="PS50112">
    <property type="entry name" value="PAS"/>
    <property type="match status" value="1"/>
</dbReference>
<keyword evidence="1" id="KW-0479">Metal-binding</keyword>
<dbReference type="SMART" id="SM00091">
    <property type="entry name" value="PAS"/>
    <property type="match status" value="1"/>
</dbReference>
<evidence type="ECO:0000256" key="4">
    <source>
        <dbReference type="PROSITE-ProRule" id="PRU00094"/>
    </source>
</evidence>
<name>A0ABR3SM91_9PEZI</name>
<evidence type="ECO:0000256" key="2">
    <source>
        <dbReference type="ARBA" id="ARBA00022771"/>
    </source>
</evidence>
<dbReference type="InterPro" id="IPR052138">
    <property type="entry name" value="GATA_ZnFinger_Domain"/>
</dbReference>
<dbReference type="PROSITE" id="PS00344">
    <property type="entry name" value="GATA_ZN_FINGER_1"/>
    <property type="match status" value="1"/>
</dbReference>
<accession>A0ABR3SM91</accession>
<dbReference type="Gene3D" id="3.30.450.20">
    <property type="entry name" value="PAS domain"/>
    <property type="match status" value="1"/>
</dbReference>
<dbReference type="Gene3D" id="3.30.50.10">
    <property type="entry name" value="Erythroid Transcription Factor GATA-1, subunit A"/>
    <property type="match status" value="1"/>
</dbReference>
<dbReference type="PANTHER" id="PTHR47255:SF4">
    <property type="entry name" value="GATA ZINC FINGER DOMAIN-CONTAINING PROTEIN 12"/>
    <property type="match status" value="1"/>
</dbReference>
<dbReference type="PROSITE" id="PS50114">
    <property type="entry name" value="GATA_ZN_FINGER_2"/>
    <property type="match status" value="1"/>
</dbReference>
<keyword evidence="9" id="KW-1185">Reference proteome</keyword>
<dbReference type="CDD" id="cd00202">
    <property type="entry name" value="ZnF_GATA"/>
    <property type="match status" value="1"/>
</dbReference>